<dbReference type="Proteomes" id="UP000786875">
    <property type="component" value="Unassembled WGS sequence"/>
</dbReference>
<gene>
    <name evidence="1" type="ORF">HGT73_10355</name>
</gene>
<accession>A0ABS5T5Z5</accession>
<sequence>MKLLLKLLLSLILLFLILISLGYGILRSQWGIAAACRWISDATAYHLSIERFTHSWSHPLTFELDNMTFGEDGQPALLITDKLSFSLTARQLLTPSHFDQITIKQGSLVLSNLTPEATLPFSADRLELQAVKLLNPYPTNCLSAKKIDGVVIPWQPSQQAVLGKKFTFNFSAENVHVGGRQFDKLIAQGDKDHQILTIHHLSGAVDRGTFEGQLERSAEGVWQIPYLALDNIRFQTEKPLVDIITQQLSTDVTIKQLRVNHLSIVGPDWVINDLSAEGINLRNSTPPEGKLSLNAGSLILGTEEWSQPHLSLTGSGGNLHIDRFTAGWAKGTVSAEGEWQEKERHLLLNQLVFSNIHYVLPSAWQAFLQEKLPSFIDTITLNTLRVDNGLLIDITPDFPFQMTATHITGNHLQIAQHHQWGIWRGDAEYYAATTTFNRQDVRALWFKIKANSDSLKLQEIKALIGDGPVIGDVDIAQSSPRSFSLSLRGEKVPYSAFNHWFWQHPLQGTGNFDLKLEGNFSLADGVRSAQGTFTTPSFTQKKVP</sequence>
<comment type="caution">
    <text evidence="1">The sequence shown here is derived from an EMBL/GenBank/DDBJ whole genome shotgun (WGS) entry which is preliminary data.</text>
</comment>
<dbReference type="EMBL" id="JABBFO010000009">
    <property type="protein sequence ID" value="MBT0727764.1"/>
    <property type="molecule type" value="Genomic_DNA"/>
</dbReference>
<proteinExistence type="predicted"/>
<evidence type="ECO:0000313" key="1">
    <source>
        <dbReference type="EMBL" id="MBT0727764.1"/>
    </source>
</evidence>
<evidence type="ECO:0000313" key="2">
    <source>
        <dbReference type="Proteomes" id="UP000786875"/>
    </source>
</evidence>
<keyword evidence="2" id="KW-1185">Reference proteome</keyword>
<evidence type="ECO:0008006" key="3">
    <source>
        <dbReference type="Google" id="ProtNLM"/>
    </source>
</evidence>
<dbReference type="RefSeq" id="WP_214214516.1">
    <property type="nucleotide sequence ID" value="NZ_JABBFO010000009.1"/>
</dbReference>
<name>A0ABS5T5Z5_9GAMM</name>
<organism evidence="1 2">
    <name type="scientific">Rosenbergiella australiborealis</name>
    <dbReference type="NCBI Taxonomy" id="1544696"/>
    <lineage>
        <taxon>Bacteria</taxon>
        <taxon>Pseudomonadati</taxon>
        <taxon>Pseudomonadota</taxon>
        <taxon>Gammaproteobacteria</taxon>
        <taxon>Enterobacterales</taxon>
        <taxon>Erwiniaceae</taxon>
        <taxon>Rosenbergiella</taxon>
    </lineage>
</organism>
<protein>
    <recommendedName>
        <fullName evidence="3">AsmA family protein</fullName>
    </recommendedName>
</protein>
<reference evidence="1 2" key="1">
    <citation type="submission" date="2020-04" db="EMBL/GenBank/DDBJ databases">
        <title>Genome sequencing of Rosenbergiella species.</title>
        <authorList>
            <person name="Alvarez-Perez S."/>
            <person name="Lievens B."/>
        </authorList>
    </citation>
    <scope>NUCLEOTIDE SEQUENCE [LARGE SCALE GENOMIC DNA]</scope>
    <source>
        <strain evidence="1 2">CdVSA20.1</strain>
    </source>
</reference>